<keyword evidence="1" id="KW-0812">Transmembrane</keyword>
<sequence length="379" mass="39767">MRRTRGFSMVELMVSVVVGMLAVMFATRLLATSETDKAAALGSSDSMQNGMLALFSLNFDAAQAGWGINDTLVNGCNTLLADAEGFALPSVKRGGVDSTPLAPVVIINNGERSDVISLNSAGSQSGVGNVSLADLYAGGSEIRVSTNNPFGFNTGDVIVVVPEPAGGDCSIAQLSGVATDILQIASGRYNSGAGLLGGVYNQGSKARVFNLGPADKLALHTWSVQRGVLRLRASNMRDSTDAPKAVVDNVVAIKAQYGFDLRAGFDPVYGSQVSSWSSDMLDADGDGVAGDAGDFQRVTAVRLAVVARSQVPDKPQNSDGTCTTTTQKLTIFETQTPSGVAPMPVTVALDTEGDAIHWSCYRYRAFETVVQIRNNAWRP</sequence>
<dbReference type="InterPro" id="IPR012902">
    <property type="entry name" value="N_methyl_site"/>
</dbReference>
<feature type="transmembrane region" description="Helical" evidence="1">
    <location>
        <begin position="12"/>
        <end position="31"/>
    </location>
</feature>
<reference evidence="2 3" key="1">
    <citation type="submission" date="2019-12" db="EMBL/GenBank/DDBJ databases">
        <title>Novel species isolated from a subtropical stream in China.</title>
        <authorList>
            <person name="Lu H."/>
        </authorList>
    </citation>
    <scope>NUCLEOTIDE SEQUENCE [LARGE SCALE GENOMIC DNA]</scope>
    <source>
        <strain evidence="2 3">DS3</strain>
    </source>
</reference>
<evidence type="ECO:0000256" key="1">
    <source>
        <dbReference type="SAM" id="Phobius"/>
    </source>
</evidence>
<protein>
    <submittedName>
        <fullName evidence="2">Pilus assembly protein PilW</fullName>
    </submittedName>
</protein>
<dbReference type="InterPro" id="IPR032092">
    <property type="entry name" value="PilW"/>
</dbReference>
<keyword evidence="3" id="KW-1185">Reference proteome</keyword>
<dbReference type="GO" id="GO:0043683">
    <property type="term" value="P:type IV pilus assembly"/>
    <property type="evidence" value="ECO:0007669"/>
    <property type="project" value="InterPro"/>
</dbReference>
<organism evidence="2 3">
    <name type="scientific">Pseudoduganella guangdongensis</name>
    <dbReference type="NCBI Taxonomy" id="2692179"/>
    <lineage>
        <taxon>Bacteria</taxon>
        <taxon>Pseudomonadati</taxon>
        <taxon>Pseudomonadota</taxon>
        <taxon>Betaproteobacteria</taxon>
        <taxon>Burkholderiales</taxon>
        <taxon>Oxalobacteraceae</taxon>
        <taxon>Telluria group</taxon>
        <taxon>Pseudoduganella</taxon>
    </lineage>
</organism>
<dbReference type="EMBL" id="WWCJ01000022">
    <property type="protein sequence ID" value="MYN04898.1"/>
    <property type="molecule type" value="Genomic_DNA"/>
</dbReference>
<name>A0A6N9HML3_9BURK</name>
<dbReference type="Pfam" id="PF16074">
    <property type="entry name" value="PilW"/>
    <property type="match status" value="1"/>
</dbReference>
<dbReference type="AlphaFoldDB" id="A0A6N9HML3"/>
<evidence type="ECO:0000313" key="3">
    <source>
        <dbReference type="Proteomes" id="UP000448575"/>
    </source>
</evidence>
<dbReference type="Proteomes" id="UP000448575">
    <property type="component" value="Unassembled WGS sequence"/>
</dbReference>
<gene>
    <name evidence="2" type="ORF">GTP41_22640</name>
</gene>
<keyword evidence="1" id="KW-0472">Membrane</keyword>
<comment type="caution">
    <text evidence="2">The sequence shown here is derived from an EMBL/GenBank/DDBJ whole genome shotgun (WGS) entry which is preliminary data.</text>
</comment>
<accession>A0A6N9HML3</accession>
<proteinExistence type="predicted"/>
<dbReference type="Pfam" id="PF07963">
    <property type="entry name" value="N_methyl"/>
    <property type="match status" value="1"/>
</dbReference>
<evidence type="ECO:0000313" key="2">
    <source>
        <dbReference type="EMBL" id="MYN04898.1"/>
    </source>
</evidence>
<keyword evidence="1" id="KW-1133">Transmembrane helix</keyword>